<organism evidence="7 8">
    <name type="scientific">Fusarium oxysporum</name>
    <name type="common">Fusarium vascular wilt</name>
    <dbReference type="NCBI Taxonomy" id="5507"/>
    <lineage>
        <taxon>Eukaryota</taxon>
        <taxon>Fungi</taxon>
        <taxon>Dikarya</taxon>
        <taxon>Ascomycota</taxon>
        <taxon>Pezizomycotina</taxon>
        <taxon>Sordariomycetes</taxon>
        <taxon>Hypocreomycetidae</taxon>
        <taxon>Hypocreales</taxon>
        <taxon>Nectriaceae</taxon>
        <taxon>Fusarium</taxon>
        <taxon>Fusarium oxysporum species complex</taxon>
    </lineage>
</organism>
<dbReference type="VEuPathDB" id="FungiDB:FOIG_13929"/>
<dbReference type="PANTHER" id="PTHR47424:SF9">
    <property type="entry name" value="TAH-2"/>
    <property type="match status" value="1"/>
</dbReference>
<dbReference type="VEuPathDB" id="FungiDB:FOZG_17481"/>
<dbReference type="InterPro" id="IPR036864">
    <property type="entry name" value="Zn2-C6_fun-type_DNA-bd_sf"/>
</dbReference>
<evidence type="ECO:0000259" key="6">
    <source>
        <dbReference type="PROSITE" id="PS50048"/>
    </source>
</evidence>
<dbReference type="CDD" id="cd12148">
    <property type="entry name" value="fungal_TF_MHR"/>
    <property type="match status" value="1"/>
</dbReference>
<name>A0A420MI48_FUSOX</name>
<keyword evidence="3" id="KW-0804">Transcription</keyword>
<dbReference type="VEuPathDB" id="FungiDB:FOXG_05759"/>
<evidence type="ECO:0000256" key="4">
    <source>
        <dbReference type="ARBA" id="ARBA00023242"/>
    </source>
</evidence>
<dbReference type="VEuPathDB" id="FungiDB:FOMG_11622"/>
<evidence type="ECO:0000256" key="1">
    <source>
        <dbReference type="ARBA" id="ARBA00022723"/>
    </source>
</evidence>
<keyword evidence="1" id="KW-0479">Metal-binding</keyword>
<accession>A0A420MI48</accession>
<sequence>MPIQPTTSRERSRCAKACVNCRRRKQRCDGNLPCGWCRRRRVVNECNFARSPPRPPSSPSSVESLPGNARDPNQDQDQSLQGLESGSPAPDPVASRHSDRLEESSLPPTLHVINCFRTPPDPRLSRLFQDGHGNLMFMGDSANLSFLQVIRRLVCDSLGPHLFPDEPLWHLLVEAAPAAQSDWIQEMANQPPPRPTVDKARCLISWYSYATNSVLRLYDQRELNEMVSRWLQIEQDGGQQKATSAVLFLVFAIGAQTCPGDQDDEAERYFNYGRFLAMSGDLGISTIQANILITLYLLGASRKNAAYVYLGTAVRTSYVLGLHSHDVNVLFDPAEFTRREKLWTVLRILDLFMSASLGRPPSTLETRDTAAKENYSTANDICYIFEKILTDVYSKRKVSTHVLQRISERHRQWAERLPSGLVFDEVSPGNFTEVDGKKVHNIALLHVKEAYYWTIMLLTRPFLVENVSKHLSKVAAEAGPFQSPATDLEPEVVAAYACVDSAIRTVDLLRGLGVAENVPKRLPLVVNSLFIAALVLGLAQFGDLDGMFPIEKGLAGAQALLGVLGRHDAVARSNLAAVTHLRAAGAIYLEERARRRMERQSHLISGLFGTVHGGSAPSQDPMMTENVTQRTDGSSEPSGLLPTPATGSRDSCGQDVGNSLRLICSGTQPLMDLEAESFLPDLASVMDLTLPMSPRPLMFDLGILPFSGEDISEPGARNNM</sequence>
<dbReference type="GO" id="GO:0006351">
    <property type="term" value="P:DNA-templated transcription"/>
    <property type="evidence" value="ECO:0007669"/>
    <property type="project" value="InterPro"/>
</dbReference>
<dbReference type="SUPFAM" id="SSF57701">
    <property type="entry name" value="Zn2/Cys6 DNA-binding domain"/>
    <property type="match status" value="1"/>
</dbReference>
<dbReference type="PROSITE" id="PS50048">
    <property type="entry name" value="ZN2_CY6_FUNGAL_2"/>
    <property type="match status" value="1"/>
</dbReference>
<feature type="compositionally biased region" description="Polar residues" evidence="5">
    <location>
        <begin position="75"/>
        <end position="84"/>
    </location>
</feature>
<evidence type="ECO:0000256" key="5">
    <source>
        <dbReference type="SAM" id="MobiDB-lite"/>
    </source>
</evidence>
<dbReference type="GO" id="GO:0000978">
    <property type="term" value="F:RNA polymerase II cis-regulatory region sequence-specific DNA binding"/>
    <property type="evidence" value="ECO:0007669"/>
    <property type="project" value="TreeGrafter"/>
</dbReference>
<evidence type="ECO:0000256" key="2">
    <source>
        <dbReference type="ARBA" id="ARBA00023015"/>
    </source>
</evidence>
<evidence type="ECO:0000256" key="3">
    <source>
        <dbReference type="ARBA" id="ARBA00023163"/>
    </source>
</evidence>
<dbReference type="Proteomes" id="UP000285084">
    <property type="component" value="Unassembled WGS sequence"/>
</dbReference>
<comment type="caution">
    <text evidence="7">The sequence shown here is derived from an EMBL/GenBank/DDBJ whole genome shotgun (WGS) entry which is preliminary data.</text>
</comment>
<dbReference type="InterPro" id="IPR051127">
    <property type="entry name" value="Fungal_SecMet_Regulators"/>
</dbReference>
<dbReference type="GO" id="GO:0008270">
    <property type="term" value="F:zinc ion binding"/>
    <property type="evidence" value="ECO:0007669"/>
    <property type="project" value="InterPro"/>
</dbReference>
<dbReference type="InterPro" id="IPR007219">
    <property type="entry name" value="XnlR_reg_dom"/>
</dbReference>
<feature type="region of interest" description="Disordered" evidence="5">
    <location>
        <begin position="611"/>
        <end position="653"/>
    </location>
</feature>
<keyword evidence="4" id="KW-0539">Nucleus</keyword>
<dbReference type="PANTHER" id="PTHR47424">
    <property type="entry name" value="REGULATORY PROTEIN GAL4"/>
    <property type="match status" value="1"/>
</dbReference>
<feature type="compositionally biased region" description="Basic and acidic residues" evidence="5">
    <location>
        <begin position="94"/>
        <end position="103"/>
    </location>
</feature>
<feature type="region of interest" description="Disordered" evidence="5">
    <location>
        <begin position="47"/>
        <end position="104"/>
    </location>
</feature>
<dbReference type="SMART" id="SM00066">
    <property type="entry name" value="GAL4"/>
    <property type="match status" value="1"/>
</dbReference>
<protein>
    <recommendedName>
        <fullName evidence="6">Zn(2)-C6 fungal-type domain-containing protein</fullName>
    </recommendedName>
</protein>
<dbReference type="GO" id="GO:0000981">
    <property type="term" value="F:DNA-binding transcription factor activity, RNA polymerase II-specific"/>
    <property type="evidence" value="ECO:0007669"/>
    <property type="project" value="InterPro"/>
</dbReference>
<evidence type="ECO:0000313" key="7">
    <source>
        <dbReference type="EMBL" id="RKK67721.1"/>
    </source>
</evidence>
<dbReference type="VEuPathDB" id="FungiDB:FOC1_g10011775"/>
<dbReference type="PROSITE" id="PS00463">
    <property type="entry name" value="ZN2_CY6_FUNGAL_1"/>
    <property type="match status" value="1"/>
</dbReference>
<dbReference type="GO" id="GO:0005634">
    <property type="term" value="C:nucleus"/>
    <property type="evidence" value="ECO:0007669"/>
    <property type="project" value="TreeGrafter"/>
</dbReference>
<feature type="compositionally biased region" description="Polar residues" evidence="5">
    <location>
        <begin position="625"/>
        <end position="637"/>
    </location>
</feature>
<dbReference type="VEuPathDB" id="FungiDB:HZS61_001846"/>
<dbReference type="SMART" id="SM00906">
    <property type="entry name" value="Fungal_trans"/>
    <property type="match status" value="1"/>
</dbReference>
<dbReference type="Pfam" id="PF04082">
    <property type="entry name" value="Fungal_trans"/>
    <property type="match status" value="1"/>
</dbReference>
<proteinExistence type="predicted"/>
<gene>
    <name evidence="7" type="ORF">BFJ69_g14246</name>
</gene>
<dbReference type="Pfam" id="PF00172">
    <property type="entry name" value="Zn_clus"/>
    <property type="match status" value="1"/>
</dbReference>
<dbReference type="Gene3D" id="4.10.240.10">
    <property type="entry name" value="Zn(2)-C6 fungal-type DNA-binding domain"/>
    <property type="match status" value="1"/>
</dbReference>
<dbReference type="GO" id="GO:0000435">
    <property type="term" value="P:positive regulation of transcription from RNA polymerase II promoter by galactose"/>
    <property type="evidence" value="ECO:0007669"/>
    <property type="project" value="TreeGrafter"/>
</dbReference>
<keyword evidence="2" id="KW-0805">Transcription regulation</keyword>
<reference evidence="7 8" key="1">
    <citation type="journal article" date="2018" name="Sci. Rep.">
        <title>Characterisation of pathogen-specific regions and novel effector candidates in Fusarium oxysporum f. sp. cepae.</title>
        <authorList>
            <person name="Armitage A.D."/>
            <person name="Taylor A."/>
            <person name="Sobczyk M.K."/>
            <person name="Baxter L."/>
            <person name="Greenfield B.P."/>
            <person name="Bates H.J."/>
            <person name="Wilson F."/>
            <person name="Jackson A.C."/>
            <person name="Ott S."/>
            <person name="Harrison R.J."/>
            <person name="Clarkson J.P."/>
        </authorList>
    </citation>
    <scope>NUCLEOTIDE SEQUENCE [LARGE SCALE GENOMIC DNA]</scope>
    <source>
        <strain evidence="7 8">Fo_A13</strain>
    </source>
</reference>
<dbReference type="InterPro" id="IPR001138">
    <property type="entry name" value="Zn2Cys6_DnaBD"/>
</dbReference>
<dbReference type="EMBL" id="MRCX01000216">
    <property type="protein sequence ID" value="RKK67721.1"/>
    <property type="molecule type" value="Genomic_DNA"/>
</dbReference>
<dbReference type="AlphaFoldDB" id="A0A420MI48"/>
<dbReference type="VEuPathDB" id="FungiDB:FOC4_g10001400"/>
<evidence type="ECO:0000313" key="8">
    <source>
        <dbReference type="Proteomes" id="UP000285084"/>
    </source>
</evidence>
<dbReference type="CDD" id="cd00067">
    <property type="entry name" value="GAL4"/>
    <property type="match status" value="1"/>
</dbReference>
<feature type="domain" description="Zn(2)-C6 fungal-type" evidence="6">
    <location>
        <begin position="17"/>
        <end position="48"/>
    </location>
</feature>